<organism evidence="2 3">
    <name type="scientific">Candidatus Colwellbacteria bacterium CG10_big_fil_rev_8_21_14_0_10_42_22</name>
    <dbReference type="NCBI Taxonomy" id="1974540"/>
    <lineage>
        <taxon>Bacteria</taxon>
        <taxon>Candidatus Colwelliibacteriota</taxon>
    </lineage>
</organism>
<name>A0A2H0VIU0_9BACT</name>
<reference evidence="3" key="1">
    <citation type="submission" date="2017-09" db="EMBL/GenBank/DDBJ databases">
        <title>Depth-based differentiation of microbial function through sediment-hosted aquifers and enrichment of novel symbionts in the deep terrestrial subsurface.</title>
        <authorList>
            <person name="Probst A.J."/>
            <person name="Ladd B."/>
            <person name="Jarett J.K."/>
            <person name="Geller-Mcgrath D.E."/>
            <person name="Sieber C.M.K."/>
            <person name="Emerson J.B."/>
            <person name="Anantharaman K."/>
            <person name="Thomas B.C."/>
            <person name="Malmstrom R."/>
            <person name="Stieglmeier M."/>
            <person name="Klingl A."/>
            <person name="Woyke T."/>
            <person name="Ryan C.M."/>
            <person name="Banfield J.F."/>
        </authorList>
    </citation>
    <scope>NUCLEOTIDE SEQUENCE [LARGE SCALE GENOMIC DNA]</scope>
</reference>
<gene>
    <name evidence="2" type="ORF">COT89_00790</name>
</gene>
<dbReference type="Proteomes" id="UP000231466">
    <property type="component" value="Unassembled WGS sequence"/>
</dbReference>
<feature type="domain" description="Nucleotidyl transferase" evidence="1">
    <location>
        <begin position="3"/>
        <end position="226"/>
    </location>
</feature>
<dbReference type="EMBL" id="PFAH01000002">
    <property type="protein sequence ID" value="PIR98230.1"/>
    <property type="molecule type" value="Genomic_DNA"/>
</dbReference>
<evidence type="ECO:0000259" key="1">
    <source>
        <dbReference type="Pfam" id="PF00483"/>
    </source>
</evidence>
<proteinExistence type="predicted"/>
<dbReference type="Pfam" id="PF00483">
    <property type="entry name" value="NTP_transferase"/>
    <property type="match status" value="1"/>
</dbReference>
<dbReference type="SUPFAM" id="SSF53448">
    <property type="entry name" value="Nucleotide-diphospho-sugar transferases"/>
    <property type="match status" value="1"/>
</dbReference>
<sequence>MEAIILCGGKGTRINSVLSDMPKVLAPTRKGTILDLMIDDLVKQGPVKKIILATGHLSEKIEEYLNKELRGKYRDIDFIISKEEEELGTGGAIKLAGHHIEGNRFFTLNGDIIFKAHHHDFLNSHLEKGSALSLLLTKQKNRDLGSVVIGDDYKILDFIEKSEKVEKALVSVGQYIFEKELLLSMPDGKFSIEYDFFPKIVAEKPCYGHVIEDDFLDIGTPERYASIQ</sequence>
<dbReference type="InterPro" id="IPR005835">
    <property type="entry name" value="NTP_transferase_dom"/>
</dbReference>
<dbReference type="Gene3D" id="3.90.550.10">
    <property type="entry name" value="Spore Coat Polysaccharide Biosynthesis Protein SpsA, Chain A"/>
    <property type="match status" value="1"/>
</dbReference>
<dbReference type="InterPro" id="IPR029044">
    <property type="entry name" value="Nucleotide-diphossugar_trans"/>
</dbReference>
<evidence type="ECO:0000313" key="3">
    <source>
        <dbReference type="Proteomes" id="UP000231466"/>
    </source>
</evidence>
<protein>
    <recommendedName>
        <fullName evidence="1">Nucleotidyl transferase domain-containing protein</fullName>
    </recommendedName>
</protein>
<evidence type="ECO:0000313" key="2">
    <source>
        <dbReference type="EMBL" id="PIR98230.1"/>
    </source>
</evidence>
<dbReference type="InterPro" id="IPR050486">
    <property type="entry name" value="Mannose-1P_guanyltransferase"/>
</dbReference>
<dbReference type="AlphaFoldDB" id="A0A2H0VIU0"/>
<comment type="caution">
    <text evidence="2">The sequence shown here is derived from an EMBL/GenBank/DDBJ whole genome shotgun (WGS) entry which is preliminary data.</text>
</comment>
<accession>A0A2H0VIU0</accession>
<dbReference type="PANTHER" id="PTHR22572">
    <property type="entry name" value="SUGAR-1-PHOSPHATE GUANYL TRANSFERASE"/>
    <property type="match status" value="1"/>
</dbReference>